<organism evidence="3 4">
    <name type="scientific">Stylophora pistillata</name>
    <name type="common">Smooth cauliflower coral</name>
    <dbReference type="NCBI Taxonomy" id="50429"/>
    <lineage>
        <taxon>Eukaryota</taxon>
        <taxon>Metazoa</taxon>
        <taxon>Cnidaria</taxon>
        <taxon>Anthozoa</taxon>
        <taxon>Hexacorallia</taxon>
        <taxon>Scleractinia</taxon>
        <taxon>Astrocoeniina</taxon>
        <taxon>Pocilloporidae</taxon>
        <taxon>Stylophora</taxon>
    </lineage>
</organism>
<keyword evidence="4" id="KW-1185">Reference proteome</keyword>
<feature type="compositionally biased region" description="Basic and acidic residues" evidence="2">
    <location>
        <begin position="116"/>
        <end position="130"/>
    </location>
</feature>
<keyword evidence="1" id="KW-0175">Coiled coil</keyword>
<name>A0A2B4S418_STYPI</name>
<feature type="compositionally biased region" description="Basic residues" evidence="2">
    <location>
        <begin position="448"/>
        <end position="459"/>
    </location>
</feature>
<comment type="caution">
    <text evidence="3">The sequence shown here is derived from an EMBL/GenBank/DDBJ whole genome shotgun (WGS) entry which is preliminary data.</text>
</comment>
<feature type="coiled-coil region" evidence="1">
    <location>
        <begin position="350"/>
        <end position="448"/>
    </location>
</feature>
<dbReference type="STRING" id="50429.A0A2B4S418"/>
<dbReference type="OrthoDB" id="5980642at2759"/>
<reference evidence="4" key="1">
    <citation type="journal article" date="2017" name="bioRxiv">
        <title>Comparative analysis of the genomes of Stylophora pistillata and Acropora digitifera provides evidence for extensive differences between species of corals.</title>
        <authorList>
            <person name="Voolstra C.R."/>
            <person name="Li Y."/>
            <person name="Liew Y.J."/>
            <person name="Baumgarten S."/>
            <person name="Zoccola D."/>
            <person name="Flot J.-F."/>
            <person name="Tambutte S."/>
            <person name="Allemand D."/>
            <person name="Aranda M."/>
        </authorList>
    </citation>
    <scope>NUCLEOTIDE SEQUENCE [LARGE SCALE GENOMIC DNA]</scope>
</reference>
<evidence type="ECO:0000313" key="4">
    <source>
        <dbReference type="Proteomes" id="UP000225706"/>
    </source>
</evidence>
<dbReference type="EMBL" id="LSMT01000213">
    <property type="protein sequence ID" value="PFX23262.1"/>
    <property type="molecule type" value="Genomic_DNA"/>
</dbReference>
<proteinExistence type="predicted"/>
<evidence type="ECO:0000313" key="3">
    <source>
        <dbReference type="EMBL" id="PFX23262.1"/>
    </source>
</evidence>
<feature type="region of interest" description="Disordered" evidence="2">
    <location>
        <begin position="1"/>
        <end position="29"/>
    </location>
</feature>
<feature type="compositionally biased region" description="Basic and acidic residues" evidence="2">
    <location>
        <begin position="215"/>
        <end position="229"/>
    </location>
</feature>
<gene>
    <name evidence="3" type="ORF">AWC38_SpisGene12209</name>
</gene>
<sequence>MDSAAKDNLSRGKGFMVEQRTSENVCDPRAGGKAEIENACVSEKQQLSEFTVNDNIPAIDIDGTEADQAPISTDYDDFIGEISDNPSVSIGSEPAEAVNESKRCCDDRKIYACDRDSSNCEEGQRSEMRDQSSQSISLPEDAVSDEVKIIKDKLAINKKETETMQKLMEDVRIDYEELQKSFDKNTSETKIMESKVLMKESNETRKQKAEKKRSKNDNKVSSSDEKTESRFLGLESRLLEANKELITLRSAAASVSKEKQKLYDDIRLLKDELLRTKFEKEASQADLVKIKEGLKKYCTAEEYEELQKLNFRFVGDFGSRKIEGCRQSSDNIEEFDNIDELRNKVFYPVLKKAKQEITRLKEQRQEAENRLEEKISEAVKSESSFNKQLRESVMELKQKERTIVEMKEQLSNAELKNALINKKVNQLEKEKEDLDKRYKQELEEVKNKLRPFSRSRQVHKMNGDQLPKGNDLSNDDDAGPKNFPEDKEAKTLARTAESEEYSSDDGDSQKRFFQDESLLKKDLGAEKRKNKLCLLEIGKLKRELDQWKEMVREDMDVGVGFLRIENEDLKDELQENQIFITELVSKKKLHTQIIKKLRAENAMLKGTTEDEYDDVISLESDDETFYEGLGYDRSTTQEQRVRFDKNGKIEKEAQRPNESKDLHIDTSLDFLDCKTSVSEKE</sequence>
<feature type="region of interest" description="Disordered" evidence="2">
    <location>
        <begin position="448"/>
        <end position="509"/>
    </location>
</feature>
<accession>A0A2B4S418</accession>
<feature type="region of interest" description="Disordered" evidence="2">
    <location>
        <begin position="183"/>
        <end position="229"/>
    </location>
</feature>
<feature type="compositionally biased region" description="Basic and acidic residues" evidence="2">
    <location>
        <begin position="1"/>
        <end position="10"/>
    </location>
</feature>
<feature type="compositionally biased region" description="Basic and acidic residues" evidence="2">
    <location>
        <begin position="183"/>
        <end position="207"/>
    </location>
</feature>
<dbReference type="Proteomes" id="UP000225706">
    <property type="component" value="Unassembled WGS sequence"/>
</dbReference>
<protein>
    <submittedName>
        <fullName evidence="3">Uncharacterized protein</fullName>
    </submittedName>
</protein>
<evidence type="ECO:0000256" key="1">
    <source>
        <dbReference type="SAM" id="Coils"/>
    </source>
</evidence>
<feature type="region of interest" description="Disordered" evidence="2">
    <location>
        <begin position="640"/>
        <end position="661"/>
    </location>
</feature>
<feature type="region of interest" description="Disordered" evidence="2">
    <location>
        <begin position="116"/>
        <end position="140"/>
    </location>
</feature>
<dbReference type="AlphaFoldDB" id="A0A2B4S418"/>
<evidence type="ECO:0000256" key="2">
    <source>
        <dbReference type="SAM" id="MobiDB-lite"/>
    </source>
</evidence>